<dbReference type="EMBL" id="JACJQB010000026">
    <property type="protein sequence ID" value="MBD2188986.1"/>
    <property type="molecule type" value="Genomic_DNA"/>
</dbReference>
<gene>
    <name evidence="2" type="ORF">H6F41_12630</name>
</gene>
<keyword evidence="1" id="KW-1133">Transmembrane helix</keyword>
<feature type="transmembrane region" description="Helical" evidence="1">
    <location>
        <begin position="70"/>
        <end position="95"/>
    </location>
</feature>
<reference evidence="2 3" key="1">
    <citation type="journal article" date="2020" name="ISME J.">
        <title>Comparative genomics reveals insights into cyanobacterial evolution and habitat adaptation.</title>
        <authorList>
            <person name="Chen M.Y."/>
            <person name="Teng W.K."/>
            <person name="Zhao L."/>
            <person name="Hu C.X."/>
            <person name="Zhou Y.K."/>
            <person name="Han B.P."/>
            <person name="Song L.R."/>
            <person name="Shu W.S."/>
        </authorList>
    </citation>
    <scope>NUCLEOTIDE SEQUENCE [LARGE SCALE GENOMIC DNA]</scope>
    <source>
        <strain evidence="2 3">FACHB-723</strain>
    </source>
</reference>
<evidence type="ECO:0000313" key="3">
    <source>
        <dbReference type="Proteomes" id="UP000642094"/>
    </source>
</evidence>
<sequence length="142" mass="15609">MNPEEKNTPISQPLETNKISNLPDVEINRDYIRTNKNIEGVSLKDITPTQGEEVDIPARQETTRSWLATFLTYTLAGTIAASFCLIISLIIMSGFIVDEKKNSSFDKTSTLAKDLITFILTAQTGLIGTALGFYFGSRGNAD</sequence>
<keyword evidence="1" id="KW-0812">Transmembrane</keyword>
<accession>A0ABR8A0C2</accession>
<evidence type="ECO:0000256" key="1">
    <source>
        <dbReference type="SAM" id="Phobius"/>
    </source>
</evidence>
<name>A0ABR8A0C2_9CYAN</name>
<dbReference type="Proteomes" id="UP000642094">
    <property type="component" value="Unassembled WGS sequence"/>
</dbReference>
<keyword evidence="3" id="KW-1185">Reference proteome</keyword>
<organism evidence="2 3">
    <name type="scientific">Pseudanabaena mucicola FACHB-723</name>
    <dbReference type="NCBI Taxonomy" id="2692860"/>
    <lineage>
        <taxon>Bacteria</taxon>
        <taxon>Bacillati</taxon>
        <taxon>Cyanobacteriota</taxon>
        <taxon>Cyanophyceae</taxon>
        <taxon>Pseudanabaenales</taxon>
        <taxon>Pseudanabaenaceae</taxon>
        <taxon>Pseudanabaena</taxon>
    </lineage>
</organism>
<proteinExistence type="predicted"/>
<evidence type="ECO:0000313" key="2">
    <source>
        <dbReference type="EMBL" id="MBD2188986.1"/>
    </source>
</evidence>
<protein>
    <submittedName>
        <fullName evidence="2">Uncharacterized protein</fullName>
    </submittedName>
</protein>
<feature type="transmembrane region" description="Helical" evidence="1">
    <location>
        <begin position="115"/>
        <end position="136"/>
    </location>
</feature>
<comment type="caution">
    <text evidence="2">The sequence shown here is derived from an EMBL/GenBank/DDBJ whole genome shotgun (WGS) entry which is preliminary data.</text>
</comment>
<keyword evidence="1" id="KW-0472">Membrane</keyword>